<organism evidence="2 3">
    <name type="scientific">Papilio xuthus</name>
    <name type="common">Asian swallowtail butterfly</name>
    <dbReference type="NCBI Taxonomy" id="66420"/>
    <lineage>
        <taxon>Eukaryota</taxon>
        <taxon>Metazoa</taxon>
        <taxon>Ecdysozoa</taxon>
        <taxon>Arthropoda</taxon>
        <taxon>Hexapoda</taxon>
        <taxon>Insecta</taxon>
        <taxon>Pterygota</taxon>
        <taxon>Neoptera</taxon>
        <taxon>Endopterygota</taxon>
        <taxon>Lepidoptera</taxon>
        <taxon>Glossata</taxon>
        <taxon>Ditrysia</taxon>
        <taxon>Papilionoidea</taxon>
        <taxon>Papilionidae</taxon>
        <taxon>Papilioninae</taxon>
        <taxon>Papilio</taxon>
    </lineage>
</organism>
<dbReference type="Proteomes" id="UP000053268">
    <property type="component" value="Unassembled WGS sequence"/>
</dbReference>
<accession>A0A194QNQ8</accession>
<feature type="region of interest" description="Disordered" evidence="1">
    <location>
        <begin position="1"/>
        <end position="26"/>
    </location>
</feature>
<keyword evidence="3" id="KW-1185">Reference proteome</keyword>
<evidence type="ECO:0000313" key="3">
    <source>
        <dbReference type="Proteomes" id="UP000053268"/>
    </source>
</evidence>
<evidence type="ECO:0000256" key="1">
    <source>
        <dbReference type="SAM" id="MobiDB-lite"/>
    </source>
</evidence>
<evidence type="ECO:0000313" key="2">
    <source>
        <dbReference type="EMBL" id="KPJ05116.1"/>
    </source>
</evidence>
<dbReference type="AlphaFoldDB" id="A0A194QNQ8"/>
<gene>
    <name evidence="2" type="ORF">RR46_03953</name>
</gene>
<dbReference type="EMBL" id="KQ458761">
    <property type="protein sequence ID" value="KPJ05116.1"/>
    <property type="molecule type" value="Genomic_DNA"/>
</dbReference>
<protein>
    <submittedName>
        <fullName evidence="2">Uncharacterized protein</fullName>
    </submittedName>
</protein>
<name>A0A194QNQ8_PAPXU</name>
<reference evidence="2 3" key="1">
    <citation type="journal article" date="2015" name="Nat. Commun.">
        <title>Outbred genome sequencing and CRISPR/Cas9 gene editing in butterflies.</title>
        <authorList>
            <person name="Li X."/>
            <person name="Fan D."/>
            <person name="Zhang W."/>
            <person name="Liu G."/>
            <person name="Zhang L."/>
            <person name="Zhao L."/>
            <person name="Fang X."/>
            <person name="Chen L."/>
            <person name="Dong Y."/>
            <person name="Chen Y."/>
            <person name="Ding Y."/>
            <person name="Zhao R."/>
            <person name="Feng M."/>
            <person name="Zhu Y."/>
            <person name="Feng Y."/>
            <person name="Jiang X."/>
            <person name="Zhu D."/>
            <person name="Xiang H."/>
            <person name="Feng X."/>
            <person name="Li S."/>
            <person name="Wang J."/>
            <person name="Zhang G."/>
            <person name="Kronforst M.R."/>
            <person name="Wang W."/>
        </authorList>
    </citation>
    <scope>NUCLEOTIDE SEQUENCE [LARGE SCALE GENOMIC DNA]</scope>
    <source>
        <strain evidence="2">Ya'a_city_454_Px</strain>
        <tissue evidence="2">Whole body</tissue>
    </source>
</reference>
<proteinExistence type="predicted"/>
<sequence>MRTAKPSRAATTGAPTAPPSSTRATLIPAPACNFGPLRDDSSRVHRHSLFRITFLAPSASARTSVAFRSPNTVLVLFPLISIINLARTKLF</sequence>
<feature type="compositionally biased region" description="Low complexity" evidence="1">
    <location>
        <begin position="1"/>
        <end position="25"/>
    </location>
</feature>